<evidence type="ECO:0000256" key="14">
    <source>
        <dbReference type="ARBA" id="ARBA00047561"/>
    </source>
</evidence>
<feature type="domain" description="Siroheme synthase central" evidence="21">
    <location>
        <begin position="136"/>
        <end position="157"/>
    </location>
</feature>
<feature type="binding site" evidence="16">
    <location>
        <begin position="313"/>
        <end position="315"/>
    </location>
    <ligand>
        <name>S-adenosyl-L-methionine</name>
        <dbReference type="ChEBI" id="CHEBI:59789"/>
    </ligand>
</feature>
<keyword evidence="11 16" id="KW-0627">Porphyrin biosynthesis</keyword>
<keyword evidence="3 16" id="KW-0597">Phosphoprotein</keyword>
<dbReference type="PROSITE" id="PS00840">
    <property type="entry name" value="SUMT_2"/>
    <property type="match status" value="1"/>
</dbReference>
<dbReference type="GO" id="GO:0019354">
    <property type="term" value="P:siroheme biosynthetic process"/>
    <property type="evidence" value="ECO:0007669"/>
    <property type="project" value="UniProtKB-UniRule"/>
</dbReference>
<evidence type="ECO:0000256" key="18">
    <source>
        <dbReference type="RuleBase" id="RU003960"/>
    </source>
</evidence>
<evidence type="ECO:0000256" key="17">
    <source>
        <dbReference type="PIRSR" id="PIRSR036426-1"/>
    </source>
</evidence>
<keyword evidence="23" id="KW-1185">Reference proteome</keyword>
<keyword evidence="4 16" id="KW-0169">Cobalamin biosynthesis</keyword>
<feature type="binding site" evidence="16">
    <location>
        <position position="318"/>
    </location>
    <ligand>
        <name>S-adenosyl-L-methionine</name>
        <dbReference type="ChEBI" id="CHEBI:59789"/>
    </ligand>
</feature>
<keyword evidence="8 16" id="KW-0560">Oxidoreductase</keyword>
<keyword evidence="5 16" id="KW-0489">Methyltransferase</keyword>
<dbReference type="Gene3D" id="1.10.8.210">
    <property type="entry name" value="Sirohaem synthase, dimerisation domain"/>
    <property type="match status" value="1"/>
</dbReference>
<dbReference type="NCBIfam" id="NF007922">
    <property type="entry name" value="PRK10637.1"/>
    <property type="match status" value="1"/>
</dbReference>
<keyword evidence="6 16" id="KW-0808">Transferase</keyword>
<dbReference type="CDD" id="cd11642">
    <property type="entry name" value="SUMT"/>
    <property type="match status" value="1"/>
</dbReference>
<feature type="modified residue" description="Phosphoserine" evidence="16">
    <location>
        <position position="140"/>
    </location>
</feature>
<dbReference type="InterPro" id="IPR050161">
    <property type="entry name" value="Siro_Cobalamin_biosynth"/>
</dbReference>
<dbReference type="NCBIfam" id="TIGR01470">
    <property type="entry name" value="cysG_Nterm"/>
    <property type="match status" value="1"/>
</dbReference>
<dbReference type="InterPro" id="IPR000878">
    <property type="entry name" value="4pyrrol_Mease"/>
</dbReference>
<evidence type="ECO:0000256" key="1">
    <source>
        <dbReference type="ARBA" id="ARBA00005010"/>
    </source>
</evidence>
<dbReference type="Gene3D" id="3.40.1010.10">
    <property type="entry name" value="Cobalt-precorrin-4 Transmethylase, Domain 1"/>
    <property type="match status" value="1"/>
</dbReference>
<dbReference type="InterPro" id="IPR014776">
    <property type="entry name" value="4pyrrole_Mease_sub2"/>
</dbReference>
<feature type="active site" description="Proton donor" evidence="16 17">
    <location>
        <position position="282"/>
    </location>
</feature>
<dbReference type="UniPathway" id="UPA00262">
    <property type="reaction ID" value="UER00211"/>
</dbReference>
<evidence type="ECO:0000256" key="12">
    <source>
        <dbReference type="ARBA" id="ARBA00023268"/>
    </source>
</evidence>
<sequence>MIKKLNTGWHVTVDYLPLFVELKTRSVLLVGGGEIASRKASLLLRTGAALTIVAPELHVELQQRHQKGEFEWLQGTFKTEYLDGVFLVIAATDDHNLNQHIFEAANHRAILVNVVDNQPLCSAIFPSIIDRSPIMVAISSAGKSPVLTKLLREKLESLLPFHLGSMADIAGRWREQVKQRFASLRQRRHFWEKAFHGRFATLIANGQLQQAEAQLEQQLTQDHSHLQGELALVGAGPGDPGLLTLKGLQVLQQADVVLYDHLVSAEILELVRRDADKICVGKRAGNHAVAQEETNALIIKLANQGKKVVRLKGGDPFIFGRGGEELQIAAAAGIPFQVVPGITAAIGASAYAGIPLTHREHAQSVTFITGHCRENGSELDWPALARGNQTLAIYMGIMKAALISQQLISHGRDANTPVAVIGCGTRPEQQVLTGTLSELERLAQAAPSPALLVVGEVARLHHQIAWFGQQSDDQNPLIDQEKTLAQVNHPAVIDFV</sequence>
<dbReference type="EC" id="2.1.1.107" evidence="16"/>
<dbReference type="STRING" id="40578.Xbed_00232"/>
<evidence type="ECO:0000256" key="5">
    <source>
        <dbReference type="ARBA" id="ARBA00022603"/>
    </source>
</evidence>
<evidence type="ECO:0000256" key="7">
    <source>
        <dbReference type="ARBA" id="ARBA00022691"/>
    </source>
</evidence>
<gene>
    <name evidence="16" type="primary">cysG</name>
    <name evidence="22" type="ORF">Xbed_00232</name>
</gene>
<dbReference type="FunFam" id="3.40.1010.10:FF:000001">
    <property type="entry name" value="Siroheme synthase"/>
    <property type="match status" value="1"/>
</dbReference>
<keyword evidence="10 16" id="KW-0456">Lyase</keyword>
<dbReference type="GO" id="GO:0004851">
    <property type="term" value="F:uroporphyrin-III C-methyltransferase activity"/>
    <property type="evidence" value="ECO:0007669"/>
    <property type="project" value="UniProtKB-UniRule"/>
</dbReference>
<dbReference type="InterPro" id="IPR003043">
    <property type="entry name" value="Uropor_MeTrfase_CS"/>
</dbReference>
<dbReference type="EC" id="1.3.1.76" evidence="16"/>
<evidence type="ECO:0000256" key="15">
    <source>
        <dbReference type="ARBA" id="ARBA00060548"/>
    </source>
</evidence>
<dbReference type="Proteomes" id="UP000194204">
    <property type="component" value="Unassembled WGS sequence"/>
</dbReference>
<dbReference type="Pfam" id="PF00590">
    <property type="entry name" value="TP_methylase"/>
    <property type="match status" value="1"/>
</dbReference>
<feature type="binding site" evidence="16">
    <location>
        <position position="395"/>
    </location>
    <ligand>
        <name>S-adenosyl-L-methionine</name>
        <dbReference type="ChEBI" id="CHEBI:59789"/>
    </ligand>
</feature>
<dbReference type="SUPFAM" id="SSF51735">
    <property type="entry name" value="NAD(P)-binding Rossmann-fold domains"/>
    <property type="match status" value="1"/>
</dbReference>
<keyword evidence="12 16" id="KW-0511">Multifunctional enzyme</keyword>
<keyword evidence="7 16" id="KW-0949">S-adenosyl-L-methionine</keyword>
<dbReference type="HAMAP" id="MF_01646">
    <property type="entry name" value="Siroheme_synth"/>
    <property type="match status" value="1"/>
</dbReference>
<feature type="active site" description="Proton acceptor" evidence="16 17">
    <location>
        <position position="260"/>
    </location>
</feature>
<dbReference type="Pfam" id="PF13241">
    <property type="entry name" value="NAD_binding_7"/>
    <property type="match status" value="1"/>
</dbReference>
<dbReference type="FunFam" id="3.30.160.110:FF:000001">
    <property type="entry name" value="Siroheme synthase"/>
    <property type="match status" value="1"/>
</dbReference>
<dbReference type="PANTHER" id="PTHR45790">
    <property type="entry name" value="SIROHEME SYNTHASE-RELATED"/>
    <property type="match status" value="1"/>
</dbReference>
<dbReference type="NCBIfam" id="TIGR01469">
    <property type="entry name" value="cobA_cysG_Cterm"/>
    <property type="match status" value="1"/>
</dbReference>
<dbReference type="GO" id="GO:0051266">
    <property type="term" value="F:sirohydrochlorin ferrochelatase activity"/>
    <property type="evidence" value="ECO:0007669"/>
    <property type="project" value="UniProtKB-EC"/>
</dbReference>
<keyword evidence="9 16" id="KW-0520">NAD</keyword>
<protein>
    <recommendedName>
        <fullName evidence="16">Siroheme synthase</fullName>
    </recommendedName>
    <domain>
        <recommendedName>
            <fullName evidence="16">Uroporphyrinogen-III C-methyltransferase</fullName>
            <shortName evidence="16">Urogen III methylase</shortName>
            <ecNumber evidence="16">2.1.1.107</ecNumber>
        </recommendedName>
        <alternativeName>
            <fullName evidence="16">SUMT</fullName>
        </alternativeName>
        <alternativeName>
            <fullName evidence="16">Uroporphyrinogen III methylase</fullName>
            <shortName evidence="16">UROM</shortName>
        </alternativeName>
    </domain>
    <domain>
        <recommendedName>
            <fullName evidence="16">Precorrin-2 dehydrogenase</fullName>
            <ecNumber evidence="16">1.3.1.76</ecNumber>
        </recommendedName>
    </domain>
    <domain>
        <recommendedName>
            <fullName evidence="16">Sirohydrochlorin ferrochelatase</fullName>
            <ecNumber evidence="16">4.99.1.4</ecNumber>
        </recommendedName>
    </domain>
</protein>
<dbReference type="Gene3D" id="3.30.950.10">
    <property type="entry name" value="Methyltransferase, Cobalt-precorrin-4 Transmethylase, Domain 2"/>
    <property type="match status" value="1"/>
</dbReference>
<comment type="pathway">
    <text evidence="16">Cofactor biosynthesis; adenosylcobalamin biosynthesis; sirohydrochlorin from precorrin-2: step 1/1.</text>
</comment>
<dbReference type="Pfam" id="PF10414">
    <property type="entry name" value="CysG_dimeriser"/>
    <property type="match status" value="1"/>
</dbReference>
<dbReference type="SUPFAM" id="SSF53790">
    <property type="entry name" value="Tetrapyrrole methylase"/>
    <property type="match status" value="1"/>
</dbReference>
<dbReference type="PROSITE" id="PS00839">
    <property type="entry name" value="SUMT_1"/>
    <property type="match status" value="1"/>
</dbReference>
<comment type="pathway">
    <text evidence="13 16">Porphyrin-containing compound metabolism; siroheme biosynthesis; precorrin-2 from uroporphyrinogen III: step 1/1.</text>
</comment>
<evidence type="ECO:0000256" key="2">
    <source>
        <dbReference type="ARBA" id="ARBA00005879"/>
    </source>
</evidence>
<accession>A0A1Y2SUS1</accession>
<evidence type="ECO:0000259" key="21">
    <source>
        <dbReference type="Pfam" id="PF14824"/>
    </source>
</evidence>
<feature type="region of interest" description="Uroporphyrinogen-III C-methyltransferase" evidence="16">
    <location>
        <begin position="228"/>
        <end position="496"/>
    </location>
</feature>
<comment type="caution">
    <text evidence="22">The sequence shown here is derived from an EMBL/GenBank/DDBJ whole genome shotgun (WGS) entry which is preliminary data.</text>
</comment>
<comment type="pathway">
    <text evidence="1 16">Porphyrin-containing compound metabolism; siroheme biosynthesis; sirohydrochlorin from precorrin-2: step 1/1.</text>
</comment>
<dbReference type="InterPro" id="IPR035996">
    <property type="entry name" value="4pyrrol_Methylase_sf"/>
</dbReference>
<reference evidence="22 23" key="1">
    <citation type="submission" date="2017-01" db="EMBL/GenBank/DDBJ databases">
        <title>Deconstructing symbiosis and pathogenesis requirements using a combined genomic-metabolomic approach.</title>
        <authorList>
            <person name="Tobias N.J."/>
            <person name="Wolff H."/>
            <person name="Djahanschiri B."/>
            <person name="Ebersberger I."/>
            <person name="Bode H.B."/>
        </authorList>
    </citation>
    <scope>NUCLEOTIDE SEQUENCE [LARGE SCALE GENOMIC DNA]</scope>
    <source>
        <strain evidence="22 23">DSM 4764</strain>
    </source>
</reference>
<comment type="catalytic activity">
    <reaction evidence="16">
        <text>siroheme + 2 H(+) = sirohydrochlorin + Fe(2+)</text>
        <dbReference type="Rhea" id="RHEA:24360"/>
        <dbReference type="ChEBI" id="CHEBI:15378"/>
        <dbReference type="ChEBI" id="CHEBI:29033"/>
        <dbReference type="ChEBI" id="CHEBI:58351"/>
        <dbReference type="ChEBI" id="CHEBI:60052"/>
        <dbReference type="EC" id="4.99.1.4"/>
    </reaction>
</comment>
<evidence type="ECO:0000256" key="8">
    <source>
        <dbReference type="ARBA" id="ARBA00023002"/>
    </source>
</evidence>
<dbReference type="AlphaFoldDB" id="A0A1Y2SUS1"/>
<evidence type="ECO:0000256" key="9">
    <source>
        <dbReference type="ARBA" id="ARBA00023027"/>
    </source>
</evidence>
<comment type="pathway">
    <text evidence="16">Porphyrin-containing compound metabolism; siroheme biosynthesis; siroheme from sirohydrochlorin: step 1/1.</text>
</comment>
<feature type="binding site" evidence="16">
    <location>
        <begin position="34"/>
        <end position="35"/>
    </location>
    <ligand>
        <name>NAD(+)</name>
        <dbReference type="ChEBI" id="CHEBI:57540"/>
    </ligand>
</feature>
<evidence type="ECO:0000256" key="13">
    <source>
        <dbReference type="ARBA" id="ARBA00025705"/>
    </source>
</evidence>
<dbReference type="SUPFAM" id="SSF75615">
    <property type="entry name" value="Siroheme synthase middle domains-like"/>
    <property type="match status" value="1"/>
</dbReference>
<dbReference type="InterPro" id="IPR037115">
    <property type="entry name" value="Sirohaem_synt_dimer_dom_sf"/>
</dbReference>
<evidence type="ECO:0000256" key="3">
    <source>
        <dbReference type="ARBA" id="ARBA00022553"/>
    </source>
</evidence>
<evidence type="ECO:0000259" key="20">
    <source>
        <dbReference type="Pfam" id="PF10414"/>
    </source>
</evidence>
<dbReference type="Gene3D" id="3.30.160.110">
    <property type="entry name" value="Siroheme synthase, domain 2"/>
    <property type="match status" value="1"/>
</dbReference>
<dbReference type="InterPro" id="IPR014777">
    <property type="entry name" value="4pyrrole_Mease_sub1"/>
</dbReference>
<evidence type="ECO:0000313" key="22">
    <source>
        <dbReference type="EMBL" id="OTA21983.1"/>
    </source>
</evidence>
<dbReference type="InterPro" id="IPR028281">
    <property type="entry name" value="Sirohaem_synthase_central"/>
</dbReference>
<dbReference type="NCBIfam" id="NF004790">
    <property type="entry name" value="PRK06136.1"/>
    <property type="match status" value="1"/>
</dbReference>
<name>A0A1Y2SUS1_9GAMM</name>
<comment type="function">
    <text evidence="16">Multifunctional enzyme that catalyzes the SAM-dependent methylations of uroporphyrinogen III at position C-2 and C-7 to form precorrin-2 via precorrin-1. Then it catalyzes the NAD-dependent ring dehydrogenation of precorrin-2 to yield sirohydrochlorin. Finally, it catalyzes the ferrochelation of sirohydrochlorin to yield siroheme.</text>
</comment>
<dbReference type="GO" id="GO:0009236">
    <property type="term" value="P:cobalamin biosynthetic process"/>
    <property type="evidence" value="ECO:0007669"/>
    <property type="project" value="UniProtKB-UniRule"/>
</dbReference>
<dbReference type="InterPro" id="IPR012409">
    <property type="entry name" value="Sirohaem_synth"/>
</dbReference>
<evidence type="ECO:0000313" key="23">
    <source>
        <dbReference type="Proteomes" id="UP000194204"/>
    </source>
</evidence>
<feature type="domain" description="Tetrapyrrole methylase" evidence="19">
    <location>
        <begin position="230"/>
        <end position="439"/>
    </location>
</feature>
<dbReference type="GO" id="GO:0043115">
    <property type="term" value="F:precorrin-2 dehydrogenase activity"/>
    <property type="evidence" value="ECO:0007669"/>
    <property type="project" value="UniProtKB-UniRule"/>
</dbReference>
<dbReference type="GO" id="GO:0051287">
    <property type="term" value="F:NAD binding"/>
    <property type="evidence" value="ECO:0007669"/>
    <property type="project" value="InterPro"/>
</dbReference>
<organism evidence="22 23">
    <name type="scientific">Xenorhabdus beddingii</name>
    <dbReference type="NCBI Taxonomy" id="40578"/>
    <lineage>
        <taxon>Bacteria</taxon>
        <taxon>Pseudomonadati</taxon>
        <taxon>Pseudomonadota</taxon>
        <taxon>Gammaproteobacteria</taxon>
        <taxon>Enterobacterales</taxon>
        <taxon>Morganellaceae</taxon>
        <taxon>Xenorhabdus</taxon>
    </lineage>
</organism>
<comment type="similarity">
    <text evidence="16">In the N-terminal section; belongs to the precorrin-2 dehydrogenase / sirohydrochlorin ferrochelatase family.</text>
</comment>
<dbReference type="EC" id="4.99.1.4" evidence="16"/>
<evidence type="ECO:0000259" key="19">
    <source>
        <dbReference type="Pfam" id="PF00590"/>
    </source>
</evidence>
<feature type="binding site" evidence="16">
    <location>
        <begin position="55"/>
        <end position="56"/>
    </location>
    <ligand>
        <name>NAD(+)</name>
        <dbReference type="ChEBI" id="CHEBI:57540"/>
    </ligand>
</feature>
<evidence type="ECO:0000256" key="4">
    <source>
        <dbReference type="ARBA" id="ARBA00022573"/>
    </source>
</evidence>
<dbReference type="UniPathway" id="UPA00148">
    <property type="reaction ID" value="UER00211"/>
</dbReference>
<proteinExistence type="inferred from homology"/>
<dbReference type="GO" id="GO:0032259">
    <property type="term" value="P:methylation"/>
    <property type="evidence" value="ECO:0007669"/>
    <property type="project" value="UniProtKB-KW"/>
</dbReference>
<dbReference type="Pfam" id="PF14824">
    <property type="entry name" value="Sirohm_synth_M"/>
    <property type="match status" value="1"/>
</dbReference>
<dbReference type="PIRSF" id="PIRSF036426">
    <property type="entry name" value="Sirohaem_synth"/>
    <property type="match status" value="1"/>
</dbReference>
<evidence type="ECO:0000256" key="6">
    <source>
        <dbReference type="ARBA" id="ARBA00022679"/>
    </source>
</evidence>
<dbReference type="InterPro" id="IPR006366">
    <property type="entry name" value="CobA/CysG_C"/>
</dbReference>
<evidence type="ECO:0000256" key="11">
    <source>
        <dbReference type="ARBA" id="ARBA00023244"/>
    </source>
</evidence>
<dbReference type="InterPro" id="IPR036291">
    <property type="entry name" value="NAD(P)-bd_dom_sf"/>
</dbReference>
<dbReference type="Gene3D" id="3.40.50.720">
    <property type="entry name" value="NAD(P)-binding Rossmann-like Domain"/>
    <property type="match status" value="1"/>
</dbReference>
<dbReference type="InterPro" id="IPR019478">
    <property type="entry name" value="Sirohaem_synthase_dimer_dom"/>
</dbReference>
<feature type="binding site" evidence="16">
    <location>
        <position position="424"/>
    </location>
    <ligand>
        <name>S-adenosyl-L-methionine</name>
        <dbReference type="ChEBI" id="CHEBI:59789"/>
    </ligand>
</feature>
<comment type="pathway">
    <text evidence="15 16">Cofactor biosynthesis; adenosylcobalamin biosynthesis; precorrin-2 from uroporphyrinogen III: step 1/1.</text>
</comment>
<evidence type="ECO:0000256" key="16">
    <source>
        <dbReference type="HAMAP-Rule" id="MF_01646"/>
    </source>
</evidence>
<comment type="similarity">
    <text evidence="2 18">Belongs to the precorrin methyltransferase family.</text>
</comment>
<feature type="binding site" evidence="16">
    <location>
        <begin position="343"/>
        <end position="344"/>
    </location>
    <ligand>
        <name>S-adenosyl-L-methionine</name>
        <dbReference type="ChEBI" id="CHEBI:59789"/>
    </ligand>
</feature>
<comment type="catalytic activity">
    <reaction evidence="16">
        <text>uroporphyrinogen III + 2 S-adenosyl-L-methionine = precorrin-2 + 2 S-adenosyl-L-homocysteine + H(+)</text>
        <dbReference type="Rhea" id="RHEA:32459"/>
        <dbReference type="ChEBI" id="CHEBI:15378"/>
        <dbReference type="ChEBI" id="CHEBI:57308"/>
        <dbReference type="ChEBI" id="CHEBI:57856"/>
        <dbReference type="ChEBI" id="CHEBI:58827"/>
        <dbReference type="ChEBI" id="CHEBI:59789"/>
        <dbReference type="EC" id="2.1.1.107"/>
    </reaction>
</comment>
<comment type="catalytic activity">
    <reaction evidence="14 16">
        <text>precorrin-2 + NAD(+) = sirohydrochlorin + NADH + 2 H(+)</text>
        <dbReference type="Rhea" id="RHEA:15613"/>
        <dbReference type="ChEBI" id="CHEBI:15378"/>
        <dbReference type="ChEBI" id="CHEBI:57540"/>
        <dbReference type="ChEBI" id="CHEBI:57945"/>
        <dbReference type="ChEBI" id="CHEBI:58351"/>
        <dbReference type="ChEBI" id="CHEBI:58827"/>
        <dbReference type="EC" id="1.3.1.76"/>
    </reaction>
</comment>
<dbReference type="EMBL" id="MUBK01000001">
    <property type="protein sequence ID" value="OTA21983.1"/>
    <property type="molecule type" value="Genomic_DNA"/>
</dbReference>
<comment type="similarity">
    <text evidence="16">In the C-terminal section; belongs to the precorrin methyltransferase family.</text>
</comment>
<feature type="binding site" evidence="16">
    <location>
        <position position="237"/>
    </location>
    <ligand>
        <name>S-adenosyl-L-methionine</name>
        <dbReference type="ChEBI" id="CHEBI:59789"/>
    </ligand>
</feature>
<evidence type="ECO:0000256" key="10">
    <source>
        <dbReference type="ARBA" id="ARBA00023239"/>
    </source>
</evidence>
<dbReference type="FunFam" id="3.30.950.10:FF:000001">
    <property type="entry name" value="Siroheme synthase"/>
    <property type="match status" value="1"/>
</dbReference>
<feature type="region of interest" description="Precorrin-2 dehydrogenase / sirohydrochlorin ferrochelatase" evidence="16">
    <location>
        <begin position="1"/>
        <end position="215"/>
    </location>
</feature>
<feature type="domain" description="Sirohaem synthase dimerisation" evidence="20">
    <location>
        <begin position="162"/>
        <end position="219"/>
    </location>
</feature>
<dbReference type="InterPro" id="IPR006367">
    <property type="entry name" value="Sirohaem_synthase_N"/>
</dbReference>
<dbReference type="PANTHER" id="PTHR45790:SF1">
    <property type="entry name" value="SIROHEME SYNTHASE"/>
    <property type="match status" value="1"/>
</dbReference>